<dbReference type="InterPro" id="IPR018961">
    <property type="entry name" value="DnaJ_homolog_subfam-C_membr-28"/>
</dbReference>
<feature type="domain" description="DnaJ homologue subfamily C member 28 conserved" evidence="1">
    <location>
        <begin position="17"/>
        <end position="67"/>
    </location>
</feature>
<evidence type="ECO:0000313" key="3">
    <source>
        <dbReference type="EMBL" id="QDM43266.1"/>
    </source>
</evidence>
<dbReference type="Proteomes" id="UP001209276">
    <property type="component" value="Unassembled WGS sequence"/>
</dbReference>
<dbReference type="EMBL" id="CP041405">
    <property type="protein sequence ID" value="QDM43266.1"/>
    <property type="molecule type" value="Genomic_DNA"/>
</dbReference>
<name>A0AAP9J044_PANTH</name>
<dbReference type="Proteomes" id="UP000315377">
    <property type="component" value="Chromosome"/>
</dbReference>
<keyword evidence="5" id="KW-1185">Reference proteome</keyword>
<gene>
    <name evidence="3" type="ORF">FLT43_06890</name>
    <name evidence="2" type="ORF">M5W83_17615</name>
</gene>
<organism evidence="3 4">
    <name type="scientific">Paenibacillus thiaminolyticus</name>
    <name type="common">Bacillus thiaminolyticus</name>
    <dbReference type="NCBI Taxonomy" id="49283"/>
    <lineage>
        <taxon>Bacteria</taxon>
        <taxon>Bacillati</taxon>
        <taxon>Bacillota</taxon>
        <taxon>Bacilli</taxon>
        <taxon>Bacillales</taxon>
        <taxon>Paenibacillaceae</taxon>
        <taxon>Paenibacillus</taxon>
    </lineage>
</organism>
<dbReference type="RefSeq" id="WP_087442407.1">
    <property type="nucleotide sequence ID" value="NZ_CABMNB010000025.1"/>
</dbReference>
<evidence type="ECO:0000313" key="2">
    <source>
        <dbReference type="EMBL" id="MCY9608964.1"/>
    </source>
</evidence>
<evidence type="ECO:0000313" key="4">
    <source>
        <dbReference type="Proteomes" id="UP000315377"/>
    </source>
</evidence>
<dbReference type="GeneID" id="76995702"/>
<protein>
    <submittedName>
        <fullName evidence="3">DUF1992 domain-containing protein</fullName>
    </submittedName>
</protein>
<reference evidence="3 4" key="1">
    <citation type="submission" date="2019-07" db="EMBL/GenBank/DDBJ databases">
        <title>Paenibacillus thiaminolyticus NRRL B-4156.</title>
        <authorList>
            <person name="Hehnly C."/>
            <person name="Zhang L."/>
        </authorList>
    </citation>
    <scope>NUCLEOTIDE SEQUENCE [LARGE SCALE GENOMIC DNA]</scope>
    <source>
        <strain evidence="3 4">NRRL B-4156</strain>
    </source>
</reference>
<sequence>MSERHGDWMDEIFSNYAKSGGMDELPGKGKPLDVASGDALQSVMKEANVLPSWLELQKKIRSQLEQLLHQVEELGSEPVDQAFEELNRSIRTYNSMVPNALLQKGIVTKENIRTQWTKWE</sequence>
<proteinExistence type="predicted"/>
<accession>A0AAP9J044</accession>
<reference evidence="2 5" key="2">
    <citation type="submission" date="2022-05" db="EMBL/GenBank/DDBJ databases">
        <title>Genome Sequencing of Bee-Associated Microbes.</title>
        <authorList>
            <person name="Dunlap C."/>
        </authorList>
    </citation>
    <scope>NUCLEOTIDE SEQUENCE [LARGE SCALE GENOMIC DNA]</scope>
    <source>
        <strain evidence="2 5">NRRL B-14613</strain>
    </source>
</reference>
<dbReference type="AlphaFoldDB" id="A0AAP9J044"/>
<dbReference type="EMBL" id="JAMDMM010000032">
    <property type="protein sequence ID" value="MCY9608964.1"/>
    <property type="molecule type" value="Genomic_DNA"/>
</dbReference>
<evidence type="ECO:0000259" key="1">
    <source>
        <dbReference type="Pfam" id="PF09350"/>
    </source>
</evidence>
<dbReference type="Pfam" id="PF09350">
    <property type="entry name" value="DJC28_CD"/>
    <property type="match status" value="1"/>
</dbReference>
<evidence type="ECO:0000313" key="5">
    <source>
        <dbReference type="Proteomes" id="UP001209276"/>
    </source>
</evidence>